<dbReference type="PROSITE" id="PS50966">
    <property type="entry name" value="ZF_SWIM"/>
    <property type="match status" value="1"/>
</dbReference>
<dbReference type="Gene3D" id="3.40.50.10810">
    <property type="entry name" value="Tandem AAA-ATPase domain"/>
    <property type="match status" value="1"/>
</dbReference>
<feature type="domain" description="SWIM-type" evidence="4">
    <location>
        <begin position="62"/>
        <end position="99"/>
    </location>
</feature>
<dbReference type="InterPro" id="IPR049730">
    <property type="entry name" value="SNF2/RAD54-like_C"/>
</dbReference>
<feature type="compositionally biased region" description="Basic and acidic residues" evidence="3">
    <location>
        <begin position="267"/>
        <end position="281"/>
    </location>
</feature>
<dbReference type="GO" id="GO:0016787">
    <property type="term" value="F:hydrolase activity"/>
    <property type="evidence" value="ECO:0007669"/>
    <property type="project" value="UniProtKB-KW"/>
</dbReference>
<keyword evidence="7" id="KW-0547">Nucleotide-binding</keyword>
<evidence type="ECO:0000313" key="8">
    <source>
        <dbReference type="Proteomes" id="UP000320390"/>
    </source>
</evidence>
<evidence type="ECO:0000259" key="5">
    <source>
        <dbReference type="PROSITE" id="PS51192"/>
    </source>
</evidence>
<sequence length="1152" mass="127245">MGYLGRPLSPSRTTKRFSHHLRPLVDAASRKRGEEYFESDLVSELEIDETSVAAYAHGTWRYEVEVDLGDKLYGGQCDCPAFEDRGPCKHMWAVALAADAEELDFKVPKARAGTTGAGRKESQMEELERILRKYDLLYSDDDENEDDDEDEGGNEPRPPVVDPNDWEGRLTWIRREAPPEVPGVWRRALLEAKRVEYVFDLAQSKREGVPVVQAYVRTRKKNGEFGVRSELKLASAARSEDFGGKDRQILMLLAPHATEVPSGPRGGDGRFDGHTGKESHEATLPPHLATELMARMSRTGRLLLSGEGVPRDAVALLWDEGEPWAFRLKLEPGKVGRKHVVTLAGDLVRGEETMALQAAHGLFGAGFLLYGSTLARFDAKGAMQWVVDLWRNGPLVVPKKEEARLVENLVVTGFGAWEREDDEAEPPEGLDGVDQADPRGARVALEIGTKPEHYRDMLPCTLRIVYGGPTTGGHVAVDPIDGAGLVARADGKGWIRRDQDFEVAALSTLHRMGTMAPSGTWVAWHAQVRLQDVPKVVEKALVAGWEVRAEGVLYRTGGVFQGSVSSGVDWFDLNAGLGYGQEVAPLPAILEAARKGRRYVRLGDGSFGVLPENWLKSWGLLELAGKAKGDSLRFQSNQGWILDALLTGREGVSGDAGFTGYRERLDRFEGVEPEDEPASFRGELRPYQRLALGWFRFLRDLGLGGCLADDMGLGKTVQVLALLEERRLGQAELEGGARPTLVVAPNSLVFNWVAEAARFSPELRVLDYTGMDRLSRAGDLEDPAEAARWDLIVTTYGTLRRDAVKLEAVAFDYVVLDEATAIKNASSQAAKAARLMRGRHRLALSGTPIENHLGELWSLFEFLNPGMLGASTAFQRFAKAGRSPEDLEALSRALAPFFLRRTKGEVLKDLPEKTEQVVMCELGKAERKRYDEVRAHFRAELLGGGGAAEPLPGEKKIQVLEALLRLRQCACHPALMDESLIGESSAKLDELLPRLQELAEEGHKVLVFSQFTSFLKVLRARLDALGLTHEYLDGSTRKRGEKVERFQTDDACQLFLISIKAGGHGLNLTAADYVFIMDPWWNPAVEAQAVDRAHRMGQVKPVFAYRLIAKDTVEEKVLELQKDKRELAAAVIGEGAGVLRDLTRGDLERLLS</sequence>
<keyword evidence="2" id="KW-0479">Metal-binding</keyword>
<feature type="compositionally biased region" description="Acidic residues" evidence="3">
    <location>
        <begin position="141"/>
        <end position="153"/>
    </location>
</feature>
<gene>
    <name evidence="7" type="ORF">Poly30_28630</name>
</gene>
<dbReference type="EMBL" id="CP036434">
    <property type="protein sequence ID" value="QDV07339.1"/>
    <property type="molecule type" value="Genomic_DNA"/>
</dbReference>
<dbReference type="InterPro" id="IPR000330">
    <property type="entry name" value="SNF2_N"/>
</dbReference>
<dbReference type="SMART" id="SM00487">
    <property type="entry name" value="DEXDc"/>
    <property type="match status" value="1"/>
</dbReference>
<organism evidence="7 8">
    <name type="scientific">Saltatorellus ferox</name>
    <dbReference type="NCBI Taxonomy" id="2528018"/>
    <lineage>
        <taxon>Bacteria</taxon>
        <taxon>Pseudomonadati</taxon>
        <taxon>Planctomycetota</taxon>
        <taxon>Planctomycetia</taxon>
        <taxon>Planctomycetia incertae sedis</taxon>
        <taxon>Saltatorellus</taxon>
    </lineage>
</organism>
<dbReference type="InterPro" id="IPR007527">
    <property type="entry name" value="Znf_SWIM"/>
</dbReference>
<dbReference type="Gene3D" id="3.40.50.300">
    <property type="entry name" value="P-loop containing nucleotide triphosphate hydrolases"/>
    <property type="match status" value="1"/>
</dbReference>
<dbReference type="PROSITE" id="PS51192">
    <property type="entry name" value="HELICASE_ATP_BIND_1"/>
    <property type="match status" value="1"/>
</dbReference>
<keyword evidence="7" id="KW-0347">Helicase</keyword>
<dbReference type="InterPro" id="IPR001650">
    <property type="entry name" value="Helicase_C-like"/>
</dbReference>
<name>A0A518ETC1_9BACT</name>
<feature type="region of interest" description="Disordered" evidence="3">
    <location>
        <begin position="141"/>
        <end position="165"/>
    </location>
</feature>
<dbReference type="GO" id="GO:0004386">
    <property type="term" value="F:helicase activity"/>
    <property type="evidence" value="ECO:0007669"/>
    <property type="project" value="UniProtKB-KW"/>
</dbReference>
<protein>
    <submittedName>
        <fullName evidence="7">ATP-dependent helicase HepA</fullName>
    </submittedName>
</protein>
<dbReference type="GO" id="GO:0008270">
    <property type="term" value="F:zinc ion binding"/>
    <property type="evidence" value="ECO:0007669"/>
    <property type="project" value="UniProtKB-KW"/>
</dbReference>
<feature type="region of interest" description="Disordered" evidence="3">
    <location>
        <begin position="258"/>
        <end position="281"/>
    </location>
</feature>
<reference evidence="7 8" key="1">
    <citation type="submission" date="2019-02" db="EMBL/GenBank/DDBJ databases">
        <title>Deep-cultivation of Planctomycetes and their phenomic and genomic characterization uncovers novel biology.</title>
        <authorList>
            <person name="Wiegand S."/>
            <person name="Jogler M."/>
            <person name="Boedeker C."/>
            <person name="Pinto D."/>
            <person name="Vollmers J."/>
            <person name="Rivas-Marin E."/>
            <person name="Kohn T."/>
            <person name="Peeters S.H."/>
            <person name="Heuer A."/>
            <person name="Rast P."/>
            <person name="Oberbeckmann S."/>
            <person name="Bunk B."/>
            <person name="Jeske O."/>
            <person name="Meyerdierks A."/>
            <person name="Storesund J.E."/>
            <person name="Kallscheuer N."/>
            <person name="Luecker S."/>
            <person name="Lage O.M."/>
            <person name="Pohl T."/>
            <person name="Merkel B.J."/>
            <person name="Hornburger P."/>
            <person name="Mueller R.-W."/>
            <person name="Bruemmer F."/>
            <person name="Labrenz M."/>
            <person name="Spormann A.M."/>
            <person name="Op den Camp H."/>
            <person name="Overmann J."/>
            <person name="Amann R."/>
            <person name="Jetten M.S.M."/>
            <person name="Mascher T."/>
            <person name="Medema M.H."/>
            <person name="Devos D.P."/>
            <person name="Kaster A.-K."/>
            <person name="Ovreas L."/>
            <person name="Rohde M."/>
            <person name="Galperin M.Y."/>
            <person name="Jogler C."/>
        </authorList>
    </citation>
    <scope>NUCLEOTIDE SEQUENCE [LARGE SCALE GENOMIC DNA]</scope>
    <source>
        <strain evidence="7 8">Poly30</strain>
    </source>
</reference>
<evidence type="ECO:0000256" key="2">
    <source>
        <dbReference type="PROSITE-ProRule" id="PRU00325"/>
    </source>
</evidence>
<dbReference type="InterPro" id="IPR038718">
    <property type="entry name" value="SNF2-like_sf"/>
</dbReference>
<dbReference type="Pfam" id="PF04434">
    <property type="entry name" value="SWIM"/>
    <property type="match status" value="1"/>
</dbReference>
<keyword evidence="2" id="KW-0862">Zinc</keyword>
<proteinExistence type="predicted"/>
<evidence type="ECO:0000256" key="3">
    <source>
        <dbReference type="SAM" id="MobiDB-lite"/>
    </source>
</evidence>
<keyword evidence="1" id="KW-0378">Hydrolase</keyword>
<evidence type="ECO:0000259" key="4">
    <source>
        <dbReference type="PROSITE" id="PS50966"/>
    </source>
</evidence>
<dbReference type="Proteomes" id="UP000320390">
    <property type="component" value="Chromosome"/>
</dbReference>
<evidence type="ECO:0000256" key="1">
    <source>
        <dbReference type="ARBA" id="ARBA00022801"/>
    </source>
</evidence>
<dbReference type="Pfam" id="PF00271">
    <property type="entry name" value="Helicase_C"/>
    <property type="match status" value="1"/>
</dbReference>
<dbReference type="SUPFAM" id="SSF52540">
    <property type="entry name" value="P-loop containing nucleoside triphosphate hydrolases"/>
    <property type="match status" value="2"/>
</dbReference>
<dbReference type="GO" id="GO:0005524">
    <property type="term" value="F:ATP binding"/>
    <property type="evidence" value="ECO:0007669"/>
    <property type="project" value="InterPro"/>
</dbReference>
<dbReference type="InterPro" id="IPR014001">
    <property type="entry name" value="Helicase_ATP-bd"/>
</dbReference>
<feature type="domain" description="Helicase C-terminal" evidence="6">
    <location>
        <begin position="987"/>
        <end position="1143"/>
    </location>
</feature>
<evidence type="ECO:0000259" key="6">
    <source>
        <dbReference type="PROSITE" id="PS51194"/>
    </source>
</evidence>
<dbReference type="CDD" id="cd18793">
    <property type="entry name" value="SF2_C_SNF"/>
    <property type="match status" value="1"/>
</dbReference>
<keyword evidence="8" id="KW-1185">Reference proteome</keyword>
<dbReference type="Pfam" id="PF00176">
    <property type="entry name" value="SNF2-rel_dom"/>
    <property type="match status" value="1"/>
</dbReference>
<keyword evidence="7" id="KW-0067">ATP-binding</keyword>
<evidence type="ECO:0000313" key="7">
    <source>
        <dbReference type="EMBL" id="QDV07339.1"/>
    </source>
</evidence>
<dbReference type="SMART" id="SM00490">
    <property type="entry name" value="HELICc"/>
    <property type="match status" value="1"/>
</dbReference>
<feature type="domain" description="Helicase ATP-binding" evidence="5">
    <location>
        <begin position="696"/>
        <end position="866"/>
    </location>
</feature>
<dbReference type="PROSITE" id="PS51194">
    <property type="entry name" value="HELICASE_CTER"/>
    <property type="match status" value="1"/>
</dbReference>
<accession>A0A518ETC1</accession>
<dbReference type="InterPro" id="IPR027417">
    <property type="entry name" value="P-loop_NTPase"/>
</dbReference>
<dbReference type="AlphaFoldDB" id="A0A518ETC1"/>
<keyword evidence="2" id="KW-0863">Zinc-finger</keyword>
<dbReference type="PANTHER" id="PTHR10799">
    <property type="entry name" value="SNF2/RAD54 HELICASE FAMILY"/>
    <property type="match status" value="1"/>
</dbReference>